<comment type="caution">
    <text evidence="7">The sequence shown here is derived from an EMBL/GenBank/DDBJ whole genome shotgun (WGS) entry which is preliminary data.</text>
</comment>
<dbReference type="FunCoup" id="A0A0B2UEW4">
    <property type="interactions" value="144"/>
</dbReference>
<dbReference type="Proteomes" id="UP000031056">
    <property type="component" value="Unassembled WGS sequence"/>
</dbReference>
<keyword evidence="8" id="KW-1185">Reference proteome</keyword>
<organism evidence="7 8">
    <name type="scientific">Ordospora colligata OC4</name>
    <dbReference type="NCBI Taxonomy" id="1354746"/>
    <lineage>
        <taxon>Eukaryota</taxon>
        <taxon>Fungi</taxon>
        <taxon>Fungi incertae sedis</taxon>
        <taxon>Microsporidia</taxon>
        <taxon>Ordosporidae</taxon>
        <taxon>Ordospora</taxon>
    </lineage>
</organism>
<evidence type="ECO:0000256" key="1">
    <source>
        <dbReference type="ARBA" id="ARBA00001946"/>
    </source>
</evidence>
<keyword evidence="6" id="KW-0460">Magnesium</keyword>
<dbReference type="PANTHER" id="PTHR10286">
    <property type="entry name" value="INORGANIC PYROPHOSPHATASE"/>
    <property type="match status" value="1"/>
</dbReference>
<evidence type="ECO:0000256" key="5">
    <source>
        <dbReference type="ARBA" id="ARBA00022801"/>
    </source>
</evidence>
<proteinExistence type="inferred from homology"/>
<keyword evidence="5" id="KW-0378">Hydrolase</keyword>
<dbReference type="FunFam" id="3.90.80.10:FF:000007">
    <property type="entry name" value="Inorganic pyrophosphatase, mitochondrial"/>
    <property type="match status" value="1"/>
</dbReference>
<reference evidence="7 8" key="1">
    <citation type="journal article" date="2014" name="MBio">
        <title>The Ordospora colligata genome; evolution of extreme reduction in microsporidia and host-to-parasite horizontal gene transfer.</title>
        <authorList>
            <person name="Pombert J.-F."/>
            <person name="Haag K.L."/>
            <person name="Beidas S."/>
            <person name="Ebert D."/>
            <person name="Keeling P.J."/>
        </authorList>
    </citation>
    <scope>NUCLEOTIDE SEQUENCE [LARGE SCALE GENOMIC DNA]</scope>
    <source>
        <strain evidence="7 8">OC4</strain>
    </source>
</reference>
<dbReference type="GO" id="GO:0000287">
    <property type="term" value="F:magnesium ion binding"/>
    <property type="evidence" value="ECO:0007669"/>
    <property type="project" value="InterPro"/>
</dbReference>
<evidence type="ECO:0000313" key="7">
    <source>
        <dbReference type="EMBL" id="KHN69621.1"/>
    </source>
</evidence>
<dbReference type="InterPro" id="IPR008162">
    <property type="entry name" value="Pyrophosphatase"/>
</dbReference>
<evidence type="ECO:0000256" key="2">
    <source>
        <dbReference type="ARBA" id="ARBA00006220"/>
    </source>
</evidence>
<dbReference type="Gene3D" id="3.90.80.10">
    <property type="entry name" value="Inorganic pyrophosphatase"/>
    <property type="match status" value="1"/>
</dbReference>
<name>A0A0B2UEW4_9MICR</name>
<dbReference type="CDD" id="cd00412">
    <property type="entry name" value="pyrophosphatase"/>
    <property type="match status" value="1"/>
</dbReference>
<comment type="cofactor">
    <cofactor evidence="1">
        <name>Mg(2+)</name>
        <dbReference type="ChEBI" id="CHEBI:18420"/>
    </cofactor>
</comment>
<dbReference type="HOGENOM" id="CLU_040684_0_2_1"/>
<dbReference type="GO" id="GO:0004427">
    <property type="term" value="F:inorganic diphosphate phosphatase activity"/>
    <property type="evidence" value="ECO:0007669"/>
    <property type="project" value="UniProtKB-EC"/>
</dbReference>
<dbReference type="SUPFAM" id="SSF50324">
    <property type="entry name" value="Inorganic pyrophosphatase"/>
    <property type="match status" value="1"/>
</dbReference>
<dbReference type="EMBL" id="JOKQ01000005">
    <property type="protein sequence ID" value="KHN69621.1"/>
    <property type="molecule type" value="Genomic_DNA"/>
</dbReference>
<dbReference type="RefSeq" id="XP_014563663.1">
    <property type="nucleotide sequence ID" value="XM_014708177.1"/>
</dbReference>
<dbReference type="Pfam" id="PF00719">
    <property type="entry name" value="Pyrophosphatase"/>
    <property type="match status" value="1"/>
</dbReference>
<dbReference type="GO" id="GO:0006796">
    <property type="term" value="P:phosphate-containing compound metabolic process"/>
    <property type="evidence" value="ECO:0007669"/>
    <property type="project" value="InterPro"/>
</dbReference>
<dbReference type="GO" id="GO:0005739">
    <property type="term" value="C:mitochondrion"/>
    <property type="evidence" value="ECO:0007669"/>
    <property type="project" value="EnsemblFungi"/>
</dbReference>
<comment type="similarity">
    <text evidence="2">Belongs to the PPase family.</text>
</comment>
<protein>
    <recommendedName>
        <fullName evidence="3">inorganic diphosphatase</fullName>
        <ecNumber evidence="3">3.6.1.1</ecNumber>
    </recommendedName>
</protein>
<accession>A0A0B2UEW4</accession>
<gene>
    <name evidence="7" type="ORF">M896_050270</name>
</gene>
<dbReference type="AlphaFoldDB" id="A0A0B2UEW4"/>
<dbReference type="PROSITE" id="PS00387">
    <property type="entry name" value="PPASE"/>
    <property type="match status" value="1"/>
</dbReference>
<sequence>MQTYTVLNVGNKYSASFKAYVACEGRVVSPFHDISLYTSGKRDVVSVVNEIPRFESAKFEISKKEAFNPIMQDIKKGQPRFVKNVFPMKGYLWNYGALPQTWEDPNEVDKDAGAKGDNDPVDVIEIGRRRKGIGEVYQAKVIGSIAMIDEGECDWKVVVIDLEDEMASKINGIEDVRREFGGLLEETINWFRDYKVPDGKERNKFALNGEYMDKDATIRVIERAHESWSAMINGKEEVGICRQNSTLKNKSEPPTIISEELSDEEVPEYLNQFEFIK</sequence>
<evidence type="ECO:0000256" key="3">
    <source>
        <dbReference type="ARBA" id="ARBA00012146"/>
    </source>
</evidence>
<evidence type="ECO:0000256" key="4">
    <source>
        <dbReference type="ARBA" id="ARBA00022723"/>
    </source>
</evidence>
<dbReference type="InterPro" id="IPR036649">
    <property type="entry name" value="Pyrophosphatase_sf"/>
</dbReference>
<dbReference type="GeneID" id="26261680"/>
<evidence type="ECO:0000256" key="6">
    <source>
        <dbReference type="ARBA" id="ARBA00022842"/>
    </source>
</evidence>
<dbReference type="InParanoid" id="A0A0B2UEW4"/>
<dbReference type="VEuPathDB" id="MicrosporidiaDB:M896_050270"/>
<dbReference type="STRING" id="1354746.A0A0B2UEW4"/>
<keyword evidence="4" id="KW-0479">Metal-binding</keyword>
<evidence type="ECO:0000313" key="8">
    <source>
        <dbReference type="Proteomes" id="UP000031056"/>
    </source>
</evidence>
<dbReference type="EC" id="3.6.1.1" evidence="3"/>
<dbReference type="GO" id="GO:0009060">
    <property type="term" value="P:aerobic respiration"/>
    <property type="evidence" value="ECO:0007669"/>
    <property type="project" value="EnsemblFungi"/>
</dbReference>
<dbReference type="OrthoDB" id="1608002at2759"/>